<dbReference type="InterPro" id="IPR035892">
    <property type="entry name" value="C2_domain_sf"/>
</dbReference>
<feature type="region of interest" description="Disordered" evidence="3">
    <location>
        <begin position="1"/>
        <end position="50"/>
    </location>
</feature>
<evidence type="ECO:0000313" key="6">
    <source>
        <dbReference type="EMBL" id="CAD8900672.1"/>
    </source>
</evidence>
<dbReference type="EMBL" id="HBFR01038227">
    <property type="protein sequence ID" value="CAD8900672.1"/>
    <property type="molecule type" value="Transcribed_RNA"/>
</dbReference>
<evidence type="ECO:0000256" key="4">
    <source>
        <dbReference type="SAM" id="Phobius"/>
    </source>
</evidence>
<dbReference type="PROSITE" id="PS50004">
    <property type="entry name" value="C2"/>
    <property type="match status" value="1"/>
</dbReference>
<keyword evidence="2" id="KW-0106">Calcium</keyword>
<dbReference type="Pfam" id="PF00168">
    <property type="entry name" value="C2"/>
    <property type="match status" value="2"/>
</dbReference>
<keyword evidence="1" id="KW-0479">Metal-binding</keyword>
<dbReference type="AlphaFoldDB" id="A0A7S1FZH1"/>
<keyword evidence="4" id="KW-1133">Transmembrane helix</keyword>
<dbReference type="Gene3D" id="2.60.40.150">
    <property type="entry name" value="C2 domain"/>
    <property type="match status" value="1"/>
</dbReference>
<feature type="transmembrane region" description="Helical" evidence="4">
    <location>
        <begin position="932"/>
        <end position="952"/>
    </location>
</feature>
<feature type="compositionally biased region" description="Low complexity" evidence="3">
    <location>
        <begin position="27"/>
        <end position="45"/>
    </location>
</feature>
<feature type="domain" description="C2" evidence="5">
    <location>
        <begin position="298"/>
        <end position="425"/>
    </location>
</feature>
<dbReference type="SUPFAM" id="SSF49562">
    <property type="entry name" value="C2 domain (Calcium/lipid-binding domain, CaLB)"/>
    <property type="match status" value="2"/>
</dbReference>
<dbReference type="CDD" id="cd00030">
    <property type="entry name" value="C2"/>
    <property type="match status" value="2"/>
</dbReference>
<protein>
    <recommendedName>
        <fullName evidence="5">C2 domain-containing protein</fullName>
    </recommendedName>
</protein>
<evidence type="ECO:0000256" key="2">
    <source>
        <dbReference type="ARBA" id="ARBA00022837"/>
    </source>
</evidence>
<feature type="compositionally biased region" description="Low complexity" evidence="3">
    <location>
        <begin position="158"/>
        <end position="179"/>
    </location>
</feature>
<evidence type="ECO:0000259" key="5">
    <source>
        <dbReference type="PROSITE" id="PS50004"/>
    </source>
</evidence>
<dbReference type="GO" id="GO:0046872">
    <property type="term" value="F:metal ion binding"/>
    <property type="evidence" value="ECO:0007669"/>
    <property type="project" value="UniProtKB-KW"/>
</dbReference>
<feature type="transmembrane region" description="Helical" evidence="4">
    <location>
        <begin position="730"/>
        <end position="749"/>
    </location>
</feature>
<organism evidence="6">
    <name type="scientific">Corethron hystrix</name>
    <dbReference type="NCBI Taxonomy" id="216773"/>
    <lineage>
        <taxon>Eukaryota</taxon>
        <taxon>Sar</taxon>
        <taxon>Stramenopiles</taxon>
        <taxon>Ochrophyta</taxon>
        <taxon>Bacillariophyta</taxon>
        <taxon>Coscinodiscophyceae</taxon>
        <taxon>Corethrophycidae</taxon>
        <taxon>Corethrales</taxon>
        <taxon>Corethraceae</taxon>
        <taxon>Corethron</taxon>
    </lineage>
</organism>
<feature type="region of interest" description="Disordered" evidence="3">
    <location>
        <begin position="150"/>
        <end position="197"/>
    </location>
</feature>
<name>A0A7S1FZH1_9STRA</name>
<keyword evidence="4" id="KW-0812">Transmembrane</keyword>
<reference evidence="6" key="1">
    <citation type="submission" date="2021-01" db="EMBL/GenBank/DDBJ databases">
        <authorList>
            <person name="Corre E."/>
            <person name="Pelletier E."/>
            <person name="Niang G."/>
            <person name="Scheremetjew M."/>
            <person name="Finn R."/>
            <person name="Kale V."/>
            <person name="Holt S."/>
            <person name="Cochrane G."/>
            <person name="Meng A."/>
            <person name="Brown T."/>
            <person name="Cohen L."/>
        </authorList>
    </citation>
    <scope>NUCLEOTIDE SEQUENCE</scope>
    <source>
        <strain evidence="6">308</strain>
    </source>
</reference>
<evidence type="ECO:0000256" key="3">
    <source>
        <dbReference type="SAM" id="MobiDB-lite"/>
    </source>
</evidence>
<dbReference type="InterPro" id="IPR000008">
    <property type="entry name" value="C2_dom"/>
</dbReference>
<sequence>MSEADAYVTVHQHRRHSNGRVEAAAAPSPLSQSSQSSPSSPSSPSSEKEHFFSKKYLEENADKIHKTERIDDENDPIWTVLTGSLFLMKIPEDDLTIPVSNRPALTFVVTDFNMLTADKLIGMATLTVREMAAALEQEDDGTHRRISVPLFQEHTKSGPKGKPSPKTMSSLRKMSSMKRLSPRRNLLAPPPGPKVQGHLSLRFRRATLEDEEFVRGRGEVARDANKRVPFLDVDFNESYGVALTGPRGDGAKELLCKSKWKSKRSVLLDNAGVKKLRVQPYPDPRDPAGTEWMTKPELEEKVQLPSTRWLECGSGDLGRIHLEILRCSGLPNMDKNLLNKNDKTDAFVCAILEDAVVQTEVVHDTLTPLYPPWCQRAFVLRVGHPRSHIYLGVFDFDALGHHDKIGRVDINPSRFVADTVYTLTYEIYPDHHSLPRKNVGTIQVRLRMEWLQSPRAVLLAATRTPHQNYINVKKKKTLHAAKFTCHGPSKFEAGTESGTTYFLNTWDEIWEYGVAYYHIVDAIKAIVFWRSHATFVPELQYLPAENGFGRRKLRLRLITRQLPLWSAAFYVASIVLVERPYLFPSFFFAYLTSIMLGVQLSRASHPSPWKRCNSVAHLLSLLIFEKSPFQQKPIASGEGAREGAAYDERWETRLRVARAAADIEYELYWEEQEKLEKSLDDIGSAEIQNKRKGPMIDPLKAYIDPWRPLCDGILYWLRFISNIITWEENYISFFCTLGFAVLSFVTLLIPWKFVVLWTSRFVAYVGMGPWMKYIDIKYVKPFELEEDGLEDFKKTVRENLHTTNKTITTEARVAREKAVKIRDMKKKLFGDYVVKVPKINLARYGNTALPESMATPYSREGVSSGRRAIEESTREHIVMPGQRMHGEMIPKVLSPALTIAPTRKLARHTTNPVLSENDEHFKGTGMIKSTSIAALVISIAAGAALTTFSTMWNNV</sequence>
<evidence type="ECO:0000256" key="1">
    <source>
        <dbReference type="ARBA" id="ARBA00022723"/>
    </source>
</evidence>
<dbReference type="PANTHER" id="PTHR45911">
    <property type="entry name" value="C2 DOMAIN-CONTAINING PROTEIN"/>
    <property type="match status" value="1"/>
</dbReference>
<keyword evidence="4" id="KW-0472">Membrane</keyword>
<proteinExistence type="predicted"/>
<accession>A0A7S1FZH1</accession>
<gene>
    <name evidence="6" type="ORF">CHYS00102_LOCUS27889</name>
</gene>